<keyword evidence="2" id="KW-1185">Reference proteome</keyword>
<dbReference type="EMBL" id="JASCZI010090683">
    <property type="protein sequence ID" value="MED6144918.1"/>
    <property type="molecule type" value="Genomic_DNA"/>
</dbReference>
<name>A0ABU6TAF1_9FABA</name>
<comment type="caution">
    <text evidence="1">The sequence shown here is derived from an EMBL/GenBank/DDBJ whole genome shotgun (WGS) entry which is preliminary data.</text>
</comment>
<evidence type="ECO:0008006" key="3">
    <source>
        <dbReference type="Google" id="ProtNLM"/>
    </source>
</evidence>
<feature type="non-terminal residue" evidence="1">
    <location>
        <position position="1"/>
    </location>
</feature>
<evidence type="ECO:0000313" key="1">
    <source>
        <dbReference type="EMBL" id="MED6144918.1"/>
    </source>
</evidence>
<accession>A0ABU6TAF1</accession>
<dbReference type="Proteomes" id="UP001341840">
    <property type="component" value="Unassembled WGS sequence"/>
</dbReference>
<proteinExistence type="predicted"/>
<evidence type="ECO:0000313" key="2">
    <source>
        <dbReference type="Proteomes" id="UP001341840"/>
    </source>
</evidence>
<sequence>ELFYSSKPIIMYSLGDFSIPNLSSDACRELAKPVMLMKVKNAIDNMASFEALGPDGFQAYFFKKFFNFVGHEVWNTVNRAFLGETISPSFLETHIVNYGVWDPEAVSRRGSRISYLMFTDDLLLLCKANKSQVPHIIFSLTFFFSKSSGMKVMA</sequence>
<protein>
    <recommendedName>
        <fullName evidence="3">Reverse transcriptase</fullName>
    </recommendedName>
</protein>
<gene>
    <name evidence="1" type="ORF">PIB30_019887</name>
</gene>
<organism evidence="1 2">
    <name type="scientific">Stylosanthes scabra</name>
    <dbReference type="NCBI Taxonomy" id="79078"/>
    <lineage>
        <taxon>Eukaryota</taxon>
        <taxon>Viridiplantae</taxon>
        <taxon>Streptophyta</taxon>
        <taxon>Embryophyta</taxon>
        <taxon>Tracheophyta</taxon>
        <taxon>Spermatophyta</taxon>
        <taxon>Magnoliopsida</taxon>
        <taxon>eudicotyledons</taxon>
        <taxon>Gunneridae</taxon>
        <taxon>Pentapetalae</taxon>
        <taxon>rosids</taxon>
        <taxon>fabids</taxon>
        <taxon>Fabales</taxon>
        <taxon>Fabaceae</taxon>
        <taxon>Papilionoideae</taxon>
        <taxon>50 kb inversion clade</taxon>
        <taxon>dalbergioids sensu lato</taxon>
        <taxon>Dalbergieae</taxon>
        <taxon>Pterocarpus clade</taxon>
        <taxon>Stylosanthes</taxon>
    </lineage>
</organism>
<reference evidence="1 2" key="1">
    <citation type="journal article" date="2023" name="Plants (Basel)">
        <title>Bridging the Gap: Combining Genomics and Transcriptomics Approaches to Understand Stylosanthes scabra, an Orphan Legume from the Brazilian Caatinga.</title>
        <authorList>
            <person name="Ferreira-Neto J.R.C."/>
            <person name="da Silva M.D."/>
            <person name="Binneck E."/>
            <person name="de Melo N.F."/>
            <person name="da Silva R.H."/>
            <person name="de Melo A.L.T.M."/>
            <person name="Pandolfi V."/>
            <person name="Bustamante F.O."/>
            <person name="Brasileiro-Vidal A.C."/>
            <person name="Benko-Iseppon A.M."/>
        </authorList>
    </citation>
    <scope>NUCLEOTIDE SEQUENCE [LARGE SCALE GENOMIC DNA]</scope>
    <source>
        <tissue evidence="1">Leaves</tissue>
    </source>
</reference>